<reference evidence="3 4" key="1">
    <citation type="submission" date="2020-07" db="EMBL/GenBank/DDBJ databases">
        <title>Sequencing the genomes of 1000 actinobacteria strains.</title>
        <authorList>
            <person name="Klenk H.-P."/>
        </authorList>
    </citation>
    <scope>NUCLEOTIDE SEQUENCE [LARGE SCALE GENOMIC DNA]</scope>
    <source>
        <strain evidence="3 4">DSM 24662</strain>
    </source>
</reference>
<feature type="domain" description="Creatinase N-terminal" evidence="2">
    <location>
        <begin position="21"/>
        <end position="153"/>
    </location>
</feature>
<dbReference type="Proteomes" id="UP000576969">
    <property type="component" value="Unassembled WGS sequence"/>
</dbReference>
<evidence type="ECO:0000313" key="4">
    <source>
        <dbReference type="Proteomes" id="UP000576969"/>
    </source>
</evidence>
<dbReference type="InterPro" id="IPR036005">
    <property type="entry name" value="Creatinase/aminopeptidase-like"/>
</dbReference>
<dbReference type="PROSITE" id="PS00032">
    <property type="entry name" value="ANTENNAPEDIA"/>
    <property type="match status" value="1"/>
</dbReference>
<dbReference type="GO" id="GO:0003677">
    <property type="term" value="F:DNA binding"/>
    <property type="evidence" value="ECO:0007669"/>
    <property type="project" value="InterPro"/>
</dbReference>
<dbReference type="GO" id="GO:0003700">
    <property type="term" value="F:DNA-binding transcription factor activity"/>
    <property type="evidence" value="ECO:0007669"/>
    <property type="project" value="InterPro"/>
</dbReference>
<dbReference type="RefSeq" id="WP_179488504.1">
    <property type="nucleotide sequence ID" value="NZ_JACCBV010000001.1"/>
</dbReference>
<evidence type="ECO:0000313" key="3">
    <source>
        <dbReference type="EMBL" id="NYE19277.1"/>
    </source>
</evidence>
<comment type="caution">
    <text evidence="3">The sequence shown here is derived from an EMBL/GenBank/DDBJ whole genome shotgun (WGS) entry which is preliminary data.</text>
</comment>
<keyword evidence="1" id="KW-0217">Developmental protein</keyword>
<dbReference type="EMBL" id="JACCBV010000001">
    <property type="protein sequence ID" value="NYE19277.1"/>
    <property type="molecule type" value="Genomic_DNA"/>
</dbReference>
<keyword evidence="4" id="KW-1185">Reference proteome</keyword>
<keyword evidence="3" id="KW-0031">Aminopeptidase</keyword>
<dbReference type="InterPro" id="IPR050659">
    <property type="entry name" value="Peptidase_M24B"/>
</dbReference>
<dbReference type="InterPro" id="IPR029149">
    <property type="entry name" value="Creatin/AminoP/Spt16_N"/>
</dbReference>
<dbReference type="SUPFAM" id="SSF53092">
    <property type="entry name" value="Creatinase/prolidase N-terminal domain"/>
    <property type="match status" value="1"/>
</dbReference>
<protein>
    <submittedName>
        <fullName evidence="3">Xaa-Pro aminopeptidase</fullName>
    </submittedName>
</protein>
<name>A0A7Y9GML0_9MICO</name>
<dbReference type="AlphaFoldDB" id="A0A7Y9GML0"/>
<dbReference type="InterPro" id="IPR000587">
    <property type="entry name" value="Creatinase_N"/>
</dbReference>
<keyword evidence="3" id="KW-0645">Protease</keyword>
<dbReference type="InterPro" id="IPR001827">
    <property type="entry name" value="Homeobox_Antennapedia_CS"/>
</dbReference>
<accession>A0A7Y9GML0</accession>
<dbReference type="PANTHER" id="PTHR46112:SF2">
    <property type="entry name" value="XAA-PRO AMINOPEPTIDASE P-RELATED"/>
    <property type="match status" value="1"/>
</dbReference>
<evidence type="ECO:0000256" key="1">
    <source>
        <dbReference type="ARBA" id="ARBA00022473"/>
    </source>
</evidence>
<evidence type="ECO:0000259" key="2">
    <source>
        <dbReference type="Pfam" id="PF01321"/>
    </source>
</evidence>
<sequence>MKRGLVVLDHDEVSLDERSGRVAALQADLRAQGVDLALIYNDVSRGDDIGYLTNLVIYWNEGVLAVPAEGEATLLTKLSKRVFPWMQRTSNLTDIRSGRAFGALVSAYVADRPAGTIGFVDAELWPAGVVREIEAAVPEWRSKLLGPLVRDRRALPSEAELALLRTGSAILRDALRAATAEGLGARDRIAAIEDIARRGGFADLLFRMADDDGHVTFEAAGQYRNGWLLIARTFGEEPWLPALAEAQRAALAAIRPAVEWDAVEAAAAPVLEALPSGAVSTLRWISQADFATGGELQPAPRSGPAEGEVIAVVLEVVDPRGIRSVLTDTVLVAGDGVEPLTI</sequence>
<proteinExistence type="predicted"/>
<organism evidence="3 4">
    <name type="scientific">Microbacterium immunditiarum</name>
    <dbReference type="NCBI Taxonomy" id="337480"/>
    <lineage>
        <taxon>Bacteria</taxon>
        <taxon>Bacillati</taxon>
        <taxon>Actinomycetota</taxon>
        <taxon>Actinomycetes</taxon>
        <taxon>Micrococcales</taxon>
        <taxon>Microbacteriaceae</taxon>
        <taxon>Microbacterium</taxon>
    </lineage>
</organism>
<dbReference type="Pfam" id="PF01321">
    <property type="entry name" value="Creatinase_N"/>
    <property type="match status" value="1"/>
</dbReference>
<dbReference type="GO" id="GO:0004177">
    <property type="term" value="F:aminopeptidase activity"/>
    <property type="evidence" value="ECO:0007669"/>
    <property type="project" value="UniProtKB-KW"/>
</dbReference>
<dbReference type="PANTHER" id="PTHR46112">
    <property type="entry name" value="AMINOPEPTIDASE"/>
    <property type="match status" value="1"/>
</dbReference>
<dbReference type="Gene3D" id="3.40.350.10">
    <property type="entry name" value="Creatinase/prolidase N-terminal domain"/>
    <property type="match status" value="1"/>
</dbReference>
<keyword evidence="3" id="KW-0378">Hydrolase</keyword>
<dbReference type="Gene3D" id="3.90.230.10">
    <property type="entry name" value="Creatinase/methionine aminopeptidase superfamily"/>
    <property type="match status" value="1"/>
</dbReference>
<gene>
    <name evidence="3" type="ORF">BJ991_001305</name>
</gene>
<dbReference type="SUPFAM" id="SSF55920">
    <property type="entry name" value="Creatinase/aminopeptidase"/>
    <property type="match status" value="1"/>
</dbReference>